<name>A0A843TTC1_COLES</name>
<gene>
    <name evidence="1" type="ORF">Taro_005053</name>
</gene>
<dbReference type="EMBL" id="NMUH01000140">
    <property type="protein sequence ID" value="MQL72700.1"/>
    <property type="molecule type" value="Genomic_DNA"/>
</dbReference>
<evidence type="ECO:0000313" key="1">
    <source>
        <dbReference type="EMBL" id="MQL72700.1"/>
    </source>
</evidence>
<organism evidence="1 2">
    <name type="scientific">Colocasia esculenta</name>
    <name type="common">Wild taro</name>
    <name type="synonym">Arum esculentum</name>
    <dbReference type="NCBI Taxonomy" id="4460"/>
    <lineage>
        <taxon>Eukaryota</taxon>
        <taxon>Viridiplantae</taxon>
        <taxon>Streptophyta</taxon>
        <taxon>Embryophyta</taxon>
        <taxon>Tracheophyta</taxon>
        <taxon>Spermatophyta</taxon>
        <taxon>Magnoliopsida</taxon>
        <taxon>Liliopsida</taxon>
        <taxon>Araceae</taxon>
        <taxon>Aroideae</taxon>
        <taxon>Colocasieae</taxon>
        <taxon>Colocasia</taxon>
    </lineage>
</organism>
<proteinExistence type="predicted"/>
<sequence>MIFSGILRTPKGSRRAQAPLACALAALAAPWGAFSTLRKARLPILGGLFLCCFLRWGDATEAGVSPLPPAFLRAAEKSAAFTSRDLVLCMEYLAANFPGLVPLWAMLTGLLVEVAEVAISVVPVLEAVEVVMVVVAVAPPFPIVA</sequence>
<keyword evidence="2" id="KW-1185">Reference proteome</keyword>
<dbReference type="AlphaFoldDB" id="A0A843TTC1"/>
<dbReference type="Proteomes" id="UP000652761">
    <property type="component" value="Unassembled WGS sequence"/>
</dbReference>
<accession>A0A843TTC1</accession>
<protein>
    <submittedName>
        <fullName evidence="1">Uncharacterized protein</fullName>
    </submittedName>
</protein>
<evidence type="ECO:0000313" key="2">
    <source>
        <dbReference type="Proteomes" id="UP000652761"/>
    </source>
</evidence>
<reference evidence="1" key="1">
    <citation type="submission" date="2017-07" db="EMBL/GenBank/DDBJ databases">
        <title>Taro Niue Genome Assembly and Annotation.</title>
        <authorList>
            <person name="Atibalentja N."/>
            <person name="Keating K."/>
            <person name="Fields C.J."/>
        </authorList>
    </citation>
    <scope>NUCLEOTIDE SEQUENCE</scope>
    <source>
        <strain evidence="1">Niue_2</strain>
        <tissue evidence="1">Leaf</tissue>
    </source>
</reference>
<comment type="caution">
    <text evidence="1">The sequence shown here is derived from an EMBL/GenBank/DDBJ whole genome shotgun (WGS) entry which is preliminary data.</text>
</comment>